<dbReference type="AlphaFoldDB" id="A0A944GS70"/>
<protein>
    <recommendedName>
        <fullName evidence="6">Very short patch repair endonuclease</fullName>
        <ecNumber evidence="6">3.1.-.-</ecNumber>
    </recommendedName>
</protein>
<dbReference type="GO" id="GO:0004519">
    <property type="term" value="F:endonuclease activity"/>
    <property type="evidence" value="ECO:0007669"/>
    <property type="project" value="UniProtKB-KW"/>
</dbReference>
<evidence type="ECO:0000256" key="3">
    <source>
        <dbReference type="ARBA" id="ARBA00022763"/>
    </source>
</evidence>
<name>A0A944GS70_9HYPH</name>
<evidence type="ECO:0000313" key="8">
    <source>
        <dbReference type="Proteomes" id="UP000705379"/>
    </source>
</evidence>
<evidence type="ECO:0000256" key="5">
    <source>
        <dbReference type="ARBA" id="ARBA00023204"/>
    </source>
</evidence>
<dbReference type="GO" id="GO:0016787">
    <property type="term" value="F:hydrolase activity"/>
    <property type="evidence" value="ECO:0007669"/>
    <property type="project" value="UniProtKB-KW"/>
</dbReference>
<evidence type="ECO:0000313" key="7">
    <source>
        <dbReference type="EMBL" id="MBS8260483.1"/>
    </source>
</evidence>
<evidence type="ECO:0000256" key="1">
    <source>
        <dbReference type="ARBA" id="ARBA00022722"/>
    </source>
</evidence>
<evidence type="ECO:0000256" key="4">
    <source>
        <dbReference type="ARBA" id="ARBA00022801"/>
    </source>
</evidence>
<dbReference type="CDD" id="cd00221">
    <property type="entry name" value="Vsr"/>
    <property type="match status" value="1"/>
</dbReference>
<dbReference type="Pfam" id="PF03852">
    <property type="entry name" value="Vsr"/>
    <property type="match status" value="1"/>
</dbReference>
<dbReference type="Gene3D" id="3.40.960.10">
    <property type="entry name" value="VSR Endonuclease"/>
    <property type="match status" value="1"/>
</dbReference>
<gene>
    <name evidence="7" type="primary">vsr</name>
    <name evidence="7" type="ORF">DYI23_09665</name>
</gene>
<keyword evidence="1 6" id="KW-0540">Nuclease</keyword>
<keyword evidence="3 6" id="KW-0227">DNA damage</keyword>
<keyword evidence="5 6" id="KW-0234">DNA repair</keyword>
<accession>A0A944GS70</accession>
<dbReference type="EC" id="3.1.-.-" evidence="6"/>
<dbReference type="EMBL" id="QTKU01000002">
    <property type="protein sequence ID" value="MBS8260483.1"/>
    <property type="molecule type" value="Genomic_DNA"/>
</dbReference>
<evidence type="ECO:0000256" key="6">
    <source>
        <dbReference type="PIRNR" id="PIRNR018267"/>
    </source>
</evidence>
<dbReference type="SUPFAM" id="SSF52980">
    <property type="entry name" value="Restriction endonuclease-like"/>
    <property type="match status" value="1"/>
</dbReference>
<proteinExistence type="inferred from homology"/>
<dbReference type="Proteomes" id="UP000705379">
    <property type="component" value="Unassembled WGS sequence"/>
</dbReference>
<comment type="function">
    <text evidence="6">May nick specific sequences that contain T:G mispairs resulting from m5C-deamination.</text>
</comment>
<dbReference type="NCBIfam" id="TIGR00632">
    <property type="entry name" value="vsr"/>
    <property type="match status" value="1"/>
</dbReference>
<sequence length="141" mass="16732">MVDIVDKATRSRMMSGIRGKNTKPEMIVRRALHKAGFRYRLHVKDLPGNPDIVLPRYKIVIFVHGCFWHKHDCKYFKWPRTRPEFWKHKIEKNVERDQAASKQLENTGWNVLTIWECELRKENHLDTLGKLILRIGCPDAI</sequence>
<dbReference type="InterPro" id="IPR011335">
    <property type="entry name" value="Restrct_endonuc-II-like"/>
</dbReference>
<organism evidence="7 8">
    <name type="scientific">Roseibium polysiphoniae</name>
    <dbReference type="NCBI Taxonomy" id="2571221"/>
    <lineage>
        <taxon>Bacteria</taxon>
        <taxon>Pseudomonadati</taxon>
        <taxon>Pseudomonadota</taxon>
        <taxon>Alphaproteobacteria</taxon>
        <taxon>Hyphomicrobiales</taxon>
        <taxon>Stappiaceae</taxon>
        <taxon>Roseibium</taxon>
    </lineage>
</organism>
<dbReference type="InterPro" id="IPR004603">
    <property type="entry name" value="DNA_mismatch_endonuc_vsr"/>
</dbReference>
<reference evidence="7" key="2">
    <citation type="journal article" date="2021" name="Microorganisms">
        <title>Bacterial Dimethylsulfoniopropionate Biosynthesis in the East China Sea.</title>
        <authorList>
            <person name="Liu J."/>
            <person name="Zhang Y."/>
            <person name="Liu J."/>
            <person name="Zhong H."/>
            <person name="Williams B.T."/>
            <person name="Zheng Y."/>
            <person name="Curson A.R.J."/>
            <person name="Sun C."/>
            <person name="Sun H."/>
            <person name="Song D."/>
            <person name="Wagner Mackenzie B."/>
            <person name="Bermejo Martinez A."/>
            <person name="Todd J.D."/>
            <person name="Zhang X.H."/>
        </authorList>
    </citation>
    <scope>NUCLEOTIDE SEQUENCE</scope>
    <source>
        <strain evidence="7">AESS21</strain>
    </source>
</reference>
<keyword evidence="2 6" id="KW-0255">Endonuclease</keyword>
<dbReference type="PIRSF" id="PIRSF018267">
    <property type="entry name" value="VSR_endonuc"/>
    <property type="match status" value="1"/>
</dbReference>
<reference evidence="7" key="1">
    <citation type="submission" date="2018-08" db="EMBL/GenBank/DDBJ databases">
        <authorList>
            <person name="Jin W."/>
            <person name="Wang H."/>
            <person name="Yang Y."/>
            <person name="Li M."/>
            <person name="Liu J."/>
        </authorList>
    </citation>
    <scope>NUCLEOTIDE SEQUENCE</scope>
    <source>
        <strain evidence="7">AESS21</strain>
    </source>
</reference>
<comment type="caution">
    <text evidence="7">The sequence shown here is derived from an EMBL/GenBank/DDBJ whole genome shotgun (WGS) entry which is preliminary data.</text>
</comment>
<keyword evidence="4 6" id="KW-0378">Hydrolase</keyword>
<evidence type="ECO:0000256" key="2">
    <source>
        <dbReference type="ARBA" id="ARBA00022759"/>
    </source>
</evidence>
<comment type="similarity">
    <text evidence="6">Belongs to the vsr family.</text>
</comment>
<dbReference type="GO" id="GO:0006298">
    <property type="term" value="P:mismatch repair"/>
    <property type="evidence" value="ECO:0007669"/>
    <property type="project" value="UniProtKB-UniRule"/>
</dbReference>